<sequence length="613" mass="67222">MGFGMLSSKSGSRDKWQPKRRCGKSKCLRGLTIQTLYEGSGGNNNSRASRRPKPKIKLESVVHEDEHEHEERGRRRGLETNNWSDGVVFADDSLSKSGQVYFEESSENPISTKGTKTLISSNTSCTNSNSNSNSNSNHNNKNRPIPFSTLQIPKPIPINTTNTPFTRHGISSPSSKNYHHYSSSQPLNIVYPKSLPSENHLLTNNPSLSISMSRSFAKTYLVDIPKPSIPLPKERPVLFVQMQLCESTLHEYLLHRNKSLDFPIDNSVNLALFKDICLGVEAIHKANLIHRDLKPANVFLNLIGDPCSFCSASPYPPLFSSYSASCPNNCSKILPLIGDFGLVSTSDISPDDPLSLSLSLSPSPSTPIPPPNSHSHSHRSRCLSESIIPPDFSPKPLHHPLTPPSFASPRTSGIGTVTYAAPEQLADPSSSSSYGYKADIYSLGIIFFELFYKFNTLMERHLVLKNLRSAIFPADFESTWPAHAEFVRWLMNKSPSLRPSASEILSSPLFASLSSPSSSSSSSSSSSTTTTTTNTTTTTTTKSTTKNTNNTNINTNASSCSDSHNSSSTISSSLLNDPCPDLSELQLQLDQKNKHISFLNNKISLLEKLLSNK</sequence>
<evidence type="ECO:0000256" key="11">
    <source>
        <dbReference type="SAM" id="MobiDB-lite"/>
    </source>
</evidence>
<dbReference type="GO" id="GO:0005737">
    <property type="term" value="C:cytoplasm"/>
    <property type="evidence" value="ECO:0007669"/>
    <property type="project" value="TreeGrafter"/>
</dbReference>
<dbReference type="PANTHER" id="PTHR11042">
    <property type="entry name" value="EUKARYOTIC TRANSLATION INITIATION FACTOR 2-ALPHA KINASE EIF2-ALPHA KINASE -RELATED"/>
    <property type="match status" value="1"/>
</dbReference>
<evidence type="ECO:0000313" key="13">
    <source>
        <dbReference type="EMBL" id="OMH82404.1"/>
    </source>
</evidence>
<feature type="domain" description="Protein kinase" evidence="12">
    <location>
        <begin position="150"/>
        <end position="510"/>
    </location>
</feature>
<dbReference type="Pfam" id="PF00069">
    <property type="entry name" value="Pkinase"/>
    <property type="match status" value="1"/>
</dbReference>
<evidence type="ECO:0000259" key="12">
    <source>
        <dbReference type="PROSITE" id="PS50011"/>
    </source>
</evidence>
<dbReference type="InterPro" id="IPR050339">
    <property type="entry name" value="CC_SR_Kinase"/>
</dbReference>
<feature type="compositionally biased region" description="Polar residues" evidence="11">
    <location>
        <begin position="36"/>
        <end position="47"/>
    </location>
</feature>
<dbReference type="EC" id="2.7.11.1" evidence="1"/>
<name>A0A1R1PN67_ZANCU</name>
<evidence type="ECO:0000256" key="4">
    <source>
        <dbReference type="ARBA" id="ARBA00022741"/>
    </source>
</evidence>
<dbReference type="PANTHER" id="PTHR11042:SF160">
    <property type="entry name" value="EUKARYOTIC TRANSLATION INITIATION FACTOR 2-ALPHA KINASE 1"/>
    <property type="match status" value="1"/>
</dbReference>
<evidence type="ECO:0000256" key="2">
    <source>
        <dbReference type="ARBA" id="ARBA00022527"/>
    </source>
</evidence>
<dbReference type="GO" id="GO:0005634">
    <property type="term" value="C:nucleus"/>
    <property type="evidence" value="ECO:0007669"/>
    <property type="project" value="TreeGrafter"/>
</dbReference>
<dbReference type="EMBL" id="LSSK01000671">
    <property type="protein sequence ID" value="OMH82404.1"/>
    <property type="molecule type" value="Genomic_DNA"/>
</dbReference>
<dbReference type="SMART" id="SM00220">
    <property type="entry name" value="S_TKc"/>
    <property type="match status" value="1"/>
</dbReference>
<feature type="compositionally biased region" description="Low complexity" evidence="11">
    <location>
        <begin position="354"/>
        <end position="363"/>
    </location>
</feature>
<evidence type="ECO:0000256" key="1">
    <source>
        <dbReference type="ARBA" id="ARBA00012513"/>
    </source>
</evidence>
<gene>
    <name evidence="13" type="ORF">AX774_g4108</name>
</gene>
<evidence type="ECO:0000256" key="5">
    <source>
        <dbReference type="ARBA" id="ARBA00022777"/>
    </source>
</evidence>
<keyword evidence="4" id="KW-0547">Nucleotide-binding</keyword>
<evidence type="ECO:0000256" key="10">
    <source>
        <dbReference type="ARBA" id="ARBA00048977"/>
    </source>
</evidence>
<keyword evidence="13" id="KW-0396">Initiation factor</keyword>
<evidence type="ECO:0000256" key="3">
    <source>
        <dbReference type="ARBA" id="ARBA00022679"/>
    </source>
</evidence>
<evidence type="ECO:0000313" key="14">
    <source>
        <dbReference type="Proteomes" id="UP000188320"/>
    </source>
</evidence>
<feature type="compositionally biased region" description="Polar residues" evidence="11">
    <location>
        <begin position="169"/>
        <end position="178"/>
    </location>
</feature>
<feature type="compositionally biased region" description="Basic and acidic residues" evidence="11">
    <location>
        <begin position="56"/>
        <end position="78"/>
    </location>
</feature>
<keyword evidence="13" id="KW-0648">Protein biosynthesis</keyword>
<feature type="compositionally biased region" description="Low complexity" evidence="11">
    <location>
        <begin position="157"/>
        <end position="166"/>
    </location>
</feature>
<comment type="catalytic activity">
    <reaction evidence="10">
        <text>L-seryl-[protein] + ATP = O-phospho-L-seryl-[protein] + ADP + H(+)</text>
        <dbReference type="Rhea" id="RHEA:17989"/>
        <dbReference type="Rhea" id="RHEA-COMP:9863"/>
        <dbReference type="Rhea" id="RHEA-COMP:11604"/>
        <dbReference type="ChEBI" id="CHEBI:15378"/>
        <dbReference type="ChEBI" id="CHEBI:29999"/>
        <dbReference type="ChEBI" id="CHEBI:30616"/>
        <dbReference type="ChEBI" id="CHEBI:83421"/>
        <dbReference type="ChEBI" id="CHEBI:456216"/>
        <dbReference type="EC" id="2.7.11.1"/>
    </reaction>
    <physiologicalReaction direction="left-to-right" evidence="10">
        <dbReference type="Rhea" id="RHEA:17990"/>
    </physiologicalReaction>
</comment>
<feature type="region of interest" description="Disordered" evidence="11">
    <location>
        <begin position="354"/>
        <end position="380"/>
    </location>
</feature>
<keyword evidence="2" id="KW-0723">Serine/threonine-protein kinase</keyword>
<dbReference type="Proteomes" id="UP000188320">
    <property type="component" value="Unassembled WGS sequence"/>
</dbReference>
<feature type="compositionally biased region" description="Low complexity" evidence="11">
    <location>
        <begin position="120"/>
        <end position="139"/>
    </location>
</feature>
<feature type="compositionally biased region" description="Polar residues" evidence="11">
    <location>
        <begin position="107"/>
        <end position="119"/>
    </location>
</feature>
<dbReference type="InterPro" id="IPR008271">
    <property type="entry name" value="Ser/Thr_kinase_AS"/>
</dbReference>
<feature type="region of interest" description="Disordered" evidence="11">
    <location>
        <begin position="1"/>
        <end position="22"/>
    </location>
</feature>
<feature type="region of interest" description="Disordered" evidence="11">
    <location>
        <begin position="36"/>
        <end position="79"/>
    </location>
</feature>
<dbReference type="GO" id="GO:0004694">
    <property type="term" value="F:eukaryotic translation initiation factor 2alpha kinase activity"/>
    <property type="evidence" value="ECO:0007669"/>
    <property type="project" value="TreeGrafter"/>
</dbReference>
<comment type="caution">
    <text evidence="13">The sequence shown here is derived from an EMBL/GenBank/DDBJ whole genome shotgun (WGS) entry which is preliminary data.</text>
</comment>
<keyword evidence="6" id="KW-0067">ATP-binding</keyword>
<evidence type="ECO:0000256" key="8">
    <source>
        <dbReference type="ARBA" id="ARBA00037982"/>
    </source>
</evidence>
<feature type="region of interest" description="Disordered" evidence="11">
    <location>
        <begin position="515"/>
        <end position="564"/>
    </location>
</feature>
<dbReference type="OrthoDB" id="1405469at2759"/>
<evidence type="ECO:0000256" key="7">
    <source>
        <dbReference type="ARBA" id="ARBA00023193"/>
    </source>
</evidence>
<dbReference type="Gene3D" id="1.10.510.10">
    <property type="entry name" value="Transferase(Phosphotransferase) domain 1"/>
    <property type="match status" value="1"/>
</dbReference>
<proteinExistence type="inferred from homology"/>
<dbReference type="GO" id="GO:0003743">
    <property type="term" value="F:translation initiation factor activity"/>
    <property type="evidence" value="ECO:0007669"/>
    <property type="project" value="UniProtKB-KW"/>
</dbReference>
<protein>
    <recommendedName>
        <fullName evidence="1">non-specific serine/threonine protein kinase</fullName>
        <ecNumber evidence="1">2.7.11.1</ecNumber>
    </recommendedName>
</protein>
<dbReference type="GO" id="GO:0005524">
    <property type="term" value="F:ATP binding"/>
    <property type="evidence" value="ECO:0007669"/>
    <property type="project" value="UniProtKB-KW"/>
</dbReference>
<feature type="region of interest" description="Disordered" evidence="11">
    <location>
        <begin position="103"/>
        <end position="178"/>
    </location>
</feature>
<dbReference type="PROSITE" id="PS50011">
    <property type="entry name" value="PROTEIN_KINASE_DOM"/>
    <property type="match status" value="1"/>
</dbReference>
<keyword evidence="3" id="KW-0808">Transferase</keyword>
<dbReference type="GO" id="GO:0017148">
    <property type="term" value="P:negative regulation of translation"/>
    <property type="evidence" value="ECO:0007669"/>
    <property type="project" value="UniProtKB-KW"/>
</dbReference>
<dbReference type="InterPro" id="IPR011009">
    <property type="entry name" value="Kinase-like_dom_sf"/>
</dbReference>
<accession>A0A1R1PN67</accession>
<evidence type="ECO:0000256" key="9">
    <source>
        <dbReference type="ARBA" id="ARBA00048659"/>
    </source>
</evidence>
<dbReference type="SUPFAM" id="SSF56112">
    <property type="entry name" value="Protein kinase-like (PK-like)"/>
    <property type="match status" value="1"/>
</dbReference>
<dbReference type="PROSITE" id="PS00108">
    <property type="entry name" value="PROTEIN_KINASE_ST"/>
    <property type="match status" value="1"/>
</dbReference>
<keyword evidence="14" id="KW-1185">Reference proteome</keyword>
<keyword evidence="7" id="KW-0652">Protein synthesis inhibitor</keyword>
<reference evidence="14" key="1">
    <citation type="submission" date="2017-01" db="EMBL/GenBank/DDBJ databases">
        <authorList>
            <person name="Wang Y."/>
            <person name="White M."/>
            <person name="Kvist S."/>
            <person name="Moncalvo J.-M."/>
        </authorList>
    </citation>
    <scope>NUCLEOTIDE SEQUENCE [LARGE SCALE GENOMIC DNA]</scope>
    <source>
        <strain evidence="14">COL-18-3</strain>
    </source>
</reference>
<organism evidence="13 14">
    <name type="scientific">Zancudomyces culisetae</name>
    <name type="common">Gut fungus</name>
    <name type="synonym">Smittium culisetae</name>
    <dbReference type="NCBI Taxonomy" id="1213189"/>
    <lineage>
        <taxon>Eukaryota</taxon>
        <taxon>Fungi</taxon>
        <taxon>Fungi incertae sedis</taxon>
        <taxon>Zoopagomycota</taxon>
        <taxon>Kickxellomycotina</taxon>
        <taxon>Harpellomycetes</taxon>
        <taxon>Harpellales</taxon>
        <taxon>Legeriomycetaceae</taxon>
        <taxon>Zancudomyces</taxon>
    </lineage>
</organism>
<dbReference type="AlphaFoldDB" id="A0A1R1PN67"/>
<dbReference type="InterPro" id="IPR000719">
    <property type="entry name" value="Prot_kinase_dom"/>
</dbReference>
<evidence type="ECO:0000256" key="6">
    <source>
        <dbReference type="ARBA" id="ARBA00022840"/>
    </source>
</evidence>
<comment type="similarity">
    <text evidence="8">Belongs to the protein kinase superfamily. Ser/Thr protein kinase family. GCN2 subfamily.</text>
</comment>
<keyword evidence="5 13" id="KW-0418">Kinase</keyword>
<comment type="catalytic activity">
    <reaction evidence="9">
        <text>L-threonyl-[protein] + ATP = O-phospho-L-threonyl-[protein] + ADP + H(+)</text>
        <dbReference type="Rhea" id="RHEA:46608"/>
        <dbReference type="Rhea" id="RHEA-COMP:11060"/>
        <dbReference type="Rhea" id="RHEA-COMP:11605"/>
        <dbReference type="ChEBI" id="CHEBI:15378"/>
        <dbReference type="ChEBI" id="CHEBI:30013"/>
        <dbReference type="ChEBI" id="CHEBI:30616"/>
        <dbReference type="ChEBI" id="CHEBI:61977"/>
        <dbReference type="ChEBI" id="CHEBI:456216"/>
        <dbReference type="EC" id="2.7.11.1"/>
    </reaction>
    <physiologicalReaction direction="left-to-right" evidence="9">
        <dbReference type="Rhea" id="RHEA:46609"/>
    </physiologicalReaction>
</comment>